<comment type="caution">
    <text evidence="1">The sequence shown here is derived from an EMBL/GenBank/DDBJ whole genome shotgun (WGS) entry which is preliminary data.</text>
</comment>
<dbReference type="PRINTS" id="PR00180">
    <property type="entry name" value="CRETINALDHBP"/>
</dbReference>
<evidence type="ECO:0000313" key="1">
    <source>
        <dbReference type="EMBL" id="KAF6215478.1"/>
    </source>
</evidence>
<dbReference type="SMART" id="SM01100">
    <property type="entry name" value="CRAL_TRIO_N"/>
    <property type="match status" value="1"/>
</dbReference>
<dbReference type="SUPFAM" id="SSF52087">
    <property type="entry name" value="CRAL/TRIO domain"/>
    <property type="match status" value="1"/>
</dbReference>
<dbReference type="PANTHER" id="PTHR10174:SF234">
    <property type="entry name" value="SD01558P"/>
    <property type="match status" value="1"/>
</dbReference>
<dbReference type="Gene3D" id="3.40.525.10">
    <property type="entry name" value="CRAL-TRIO lipid binding domain"/>
    <property type="match status" value="1"/>
</dbReference>
<dbReference type="Pfam" id="PF03765">
    <property type="entry name" value="CRAL_TRIO_N"/>
    <property type="match status" value="1"/>
</dbReference>
<accession>A0A6A4KJM3</accession>
<dbReference type="GO" id="GO:1902936">
    <property type="term" value="F:phosphatidylinositol bisphosphate binding"/>
    <property type="evidence" value="ECO:0007669"/>
    <property type="project" value="TreeGrafter"/>
</dbReference>
<dbReference type="SUPFAM" id="SSF46938">
    <property type="entry name" value="CRAL/TRIO N-terminal domain"/>
    <property type="match status" value="1"/>
</dbReference>
<proteinExistence type="predicted"/>
<gene>
    <name evidence="1" type="ORF">GE061_010232</name>
</gene>
<dbReference type="OrthoDB" id="440711at2759"/>
<reference evidence="1" key="1">
    <citation type="journal article" date="2021" name="Mol. Ecol. Resour.">
        <title>Apolygus lucorum genome provides insights into omnivorousness and mesophyll feeding.</title>
        <authorList>
            <person name="Liu Y."/>
            <person name="Liu H."/>
            <person name="Wang H."/>
            <person name="Huang T."/>
            <person name="Liu B."/>
            <person name="Yang B."/>
            <person name="Yin L."/>
            <person name="Li B."/>
            <person name="Zhang Y."/>
            <person name="Zhang S."/>
            <person name="Jiang F."/>
            <person name="Zhang X."/>
            <person name="Ren Y."/>
            <person name="Wang B."/>
            <person name="Wang S."/>
            <person name="Lu Y."/>
            <person name="Wu K."/>
            <person name="Fan W."/>
            <person name="Wang G."/>
        </authorList>
    </citation>
    <scope>NUCLEOTIDE SEQUENCE</scope>
    <source>
        <strain evidence="1">12Hb</strain>
    </source>
</reference>
<evidence type="ECO:0000313" key="2">
    <source>
        <dbReference type="Proteomes" id="UP000466442"/>
    </source>
</evidence>
<organism evidence="1 2">
    <name type="scientific">Apolygus lucorum</name>
    <name type="common">Small green plant bug</name>
    <name type="synonym">Lygocoris lucorum</name>
    <dbReference type="NCBI Taxonomy" id="248454"/>
    <lineage>
        <taxon>Eukaryota</taxon>
        <taxon>Metazoa</taxon>
        <taxon>Ecdysozoa</taxon>
        <taxon>Arthropoda</taxon>
        <taxon>Hexapoda</taxon>
        <taxon>Insecta</taxon>
        <taxon>Pterygota</taxon>
        <taxon>Neoptera</taxon>
        <taxon>Paraneoptera</taxon>
        <taxon>Hemiptera</taxon>
        <taxon>Heteroptera</taxon>
        <taxon>Panheteroptera</taxon>
        <taxon>Cimicomorpha</taxon>
        <taxon>Miridae</taxon>
        <taxon>Mirini</taxon>
        <taxon>Apolygus</taxon>
    </lineage>
</organism>
<sequence>MAISMKHEIRERMPECVLDDPVGDVEASLDLDGIPDDVREYARTRLGETDETKSLMVDELRELIYQRGDFEPLSMDDDYLLRFLRARNFKLEPAYKLLENYVHFRERNINYYEGVSPTDLSHIGDADILNVYPYREQTGRRIITLKLGKWDPNTTPVDELFTATLAVLEAGIMEPRAQILGGVCIIDLEGLSMTHAWHITPSTVSKVIEIMVTSFPYKISAIHILHESWIFEKIFTMFKPLLPARYKENCYFHGDDLSSLHKHIESKYLPSVYGGTRPEYSYEQWFISLTRDPKVVKQMQLLGYATSGPYDPNEKKTAALAEGTSN</sequence>
<protein>
    <submittedName>
        <fullName evidence="1">Uncharacterized protein</fullName>
    </submittedName>
</protein>
<dbReference type="InterPro" id="IPR036273">
    <property type="entry name" value="CRAL/TRIO_N_dom_sf"/>
</dbReference>
<dbReference type="Proteomes" id="UP000466442">
    <property type="component" value="Unassembled WGS sequence"/>
</dbReference>
<dbReference type="PROSITE" id="PS50191">
    <property type="entry name" value="CRAL_TRIO"/>
    <property type="match status" value="1"/>
</dbReference>
<dbReference type="GO" id="GO:0016020">
    <property type="term" value="C:membrane"/>
    <property type="evidence" value="ECO:0007669"/>
    <property type="project" value="TreeGrafter"/>
</dbReference>
<dbReference type="Pfam" id="PF00650">
    <property type="entry name" value="CRAL_TRIO"/>
    <property type="match status" value="1"/>
</dbReference>
<dbReference type="InterPro" id="IPR036865">
    <property type="entry name" value="CRAL-TRIO_dom_sf"/>
</dbReference>
<dbReference type="SMART" id="SM00516">
    <property type="entry name" value="SEC14"/>
    <property type="match status" value="1"/>
</dbReference>
<name>A0A6A4KJM3_APOLU</name>
<dbReference type="InterPro" id="IPR011074">
    <property type="entry name" value="CRAL/TRIO_N_dom"/>
</dbReference>
<dbReference type="EMBL" id="WIXP02000002">
    <property type="protein sequence ID" value="KAF6215478.1"/>
    <property type="molecule type" value="Genomic_DNA"/>
</dbReference>
<dbReference type="InterPro" id="IPR001251">
    <property type="entry name" value="CRAL-TRIO_dom"/>
</dbReference>
<keyword evidence="2" id="KW-1185">Reference proteome</keyword>
<dbReference type="Gene3D" id="1.10.8.20">
    <property type="entry name" value="N-terminal domain of phosphatidylinositol transfer protein sec14p"/>
    <property type="match status" value="1"/>
</dbReference>
<dbReference type="PANTHER" id="PTHR10174">
    <property type="entry name" value="ALPHA-TOCOPHEROL TRANSFER PROTEIN-RELATED"/>
    <property type="match status" value="1"/>
</dbReference>
<dbReference type="Gene3D" id="1.20.5.1200">
    <property type="entry name" value="Alpha-tocopherol transfer"/>
    <property type="match status" value="1"/>
</dbReference>
<dbReference type="AlphaFoldDB" id="A0A6A4KJM3"/>
<dbReference type="CDD" id="cd00170">
    <property type="entry name" value="SEC14"/>
    <property type="match status" value="1"/>
</dbReference>